<dbReference type="Proteomes" id="UP000077202">
    <property type="component" value="Unassembled WGS sequence"/>
</dbReference>
<evidence type="ECO:0000313" key="4">
    <source>
        <dbReference type="Proteomes" id="UP001162541"/>
    </source>
</evidence>
<gene>
    <name evidence="2" type="ORF">AXG93_4193s1410</name>
    <name evidence="1" type="ORF">Mp_3g20300</name>
</gene>
<dbReference type="Proteomes" id="UP001162541">
    <property type="component" value="Chromosome 3"/>
</dbReference>
<protein>
    <submittedName>
        <fullName evidence="2">Uncharacterized protein</fullName>
    </submittedName>
</protein>
<sequence length="79" mass="9889">MDHLRRADAKVSQATHPVRHAKWRLNRWNPRVRWNIKKHKMTHPIDHQKAKVKRKFNHMNPFFYLKRIKNNIKSIFRRK</sequence>
<dbReference type="EMBL" id="AP019868">
    <property type="protein sequence ID" value="BBN06343.1"/>
    <property type="molecule type" value="Genomic_DNA"/>
</dbReference>
<evidence type="ECO:0000313" key="1">
    <source>
        <dbReference type="EMBL" id="BBN06343.1"/>
    </source>
</evidence>
<reference evidence="4" key="3">
    <citation type="journal article" date="2020" name="Curr. Biol.">
        <title>Chromatin organization in early land plants reveals an ancestral association between H3K27me3, transposons, and constitutive heterochromatin.</title>
        <authorList>
            <person name="Montgomery S.A."/>
            <person name="Tanizawa Y."/>
            <person name="Galik B."/>
            <person name="Wang N."/>
            <person name="Ito T."/>
            <person name="Mochizuki T."/>
            <person name="Akimcheva S."/>
            <person name="Bowman J.L."/>
            <person name="Cognat V."/>
            <person name="Marechal-Drouard L."/>
            <person name="Ekker H."/>
            <person name="Hong S.F."/>
            <person name="Kohchi T."/>
            <person name="Lin S.S."/>
            <person name="Liu L.D."/>
            <person name="Nakamura Y."/>
            <person name="Valeeva L.R."/>
            <person name="Shakirov E.V."/>
            <person name="Shippen D.E."/>
            <person name="Wei W.L."/>
            <person name="Yagura M."/>
            <person name="Yamaoka S."/>
            <person name="Yamato K.T."/>
            <person name="Liu C."/>
            <person name="Berger F."/>
        </authorList>
    </citation>
    <scope>NUCLEOTIDE SEQUENCE [LARGE SCALE GENOMIC DNA]</scope>
    <source>
        <strain evidence="4">Tak-1</strain>
    </source>
</reference>
<keyword evidence="3" id="KW-1185">Reference proteome</keyword>
<dbReference type="AlphaFoldDB" id="A0A176W3X5"/>
<reference evidence="1" key="2">
    <citation type="journal article" date="2019" name="Curr. Biol.">
        <title>Chromatin organization in early land plants reveals an ancestral association between H3K27me3, transposons, and constitutive heterochromatin.</title>
        <authorList>
            <person name="Montgomery S.A."/>
            <person name="Tanizawa Y."/>
            <person name="Galik B."/>
            <person name="Wang N."/>
            <person name="Ito T."/>
            <person name="Mochizuki T."/>
            <person name="Akimcheva S."/>
            <person name="Bowman J."/>
            <person name="Cognat V."/>
            <person name="Drouard L."/>
            <person name="Ekker H."/>
            <person name="Houng S."/>
            <person name="Kohchi T."/>
            <person name="Lin S."/>
            <person name="Liu L.D."/>
            <person name="Nakamura Y."/>
            <person name="Valeeva L.R."/>
            <person name="Shakirov E.V."/>
            <person name="Shippen D.E."/>
            <person name="Wei W."/>
            <person name="Yagura M."/>
            <person name="Yamaoka S."/>
            <person name="Yamato K.T."/>
            <person name="Liu C."/>
            <person name="Berger F."/>
        </authorList>
    </citation>
    <scope>NUCLEOTIDE SEQUENCE [LARGE SCALE GENOMIC DNA]</scope>
    <source>
        <strain evidence="1">Tak-1</strain>
    </source>
</reference>
<accession>A0A176W3X5</accession>
<dbReference type="EMBL" id="LVLJ01001842">
    <property type="protein sequence ID" value="OAE27740.1"/>
    <property type="molecule type" value="Genomic_DNA"/>
</dbReference>
<proteinExistence type="predicted"/>
<organism evidence="2 3">
    <name type="scientific">Marchantia polymorpha subsp. ruderalis</name>
    <dbReference type="NCBI Taxonomy" id="1480154"/>
    <lineage>
        <taxon>Eukaryota</taxon>
        <taxon>Viridiplantae</taxon>
        <taxon>Streptophyta</taxon>
        <taxon>Embryophyta</taxon>
        <taxon>Marchantiophyta</taxon>
        <taxon>Marchantiopsida</taxon>
        <taxon>Marchantiidae</taxon>
        <taxon>Marchantiales</taxon>
        <taxon>Marchantiaceae</taxon>
        <taxon>Marchantia</taxon>
    </lineage>
</organism>
<reference evidence="2 3" key="1">
    <citation type="submission" date="2016-03" db="EMBL/GenBank/DDBJ databases">
        <title>Mechanisms controlling the formation of the plant cell surface in tip-growing cells are functionally conserved among land plants.</title>
        <authorList>
            <person name="Honkanen S."/>
            <person name="Jones V.A."/>
            <person name="Morieri G."/>
            <person name="Champion C."/>
            <person name="Hetherington A.J."/>
            <person name="Kelly S."/>
            <person name="Saint-Marcoux D."/>
            <person name="Proust H."/>
            <person name="Prescott H."/>
            <person name="Dolan L."/>
        </authorList>
    </citation>
    <scope>NUCLEOTIDE SEQUENCE [LARGE SCALE GENOMIC DNA]</scope>
    <source>
        <strain evidence="3">cv. Tak-1 and cv. Tak-2</strain>
        <tissue evidence="2">Whole gametophyte</tissue>
    </source>
</reference>
<name>A0A176W3X5_MARPO</name>
<evidence type="ECO:0000313" key="3">
    <source>
        <dbReference type="Proteomes" id="UP000077202"/>
    </source>
</evidence>
<evidence type="ECO:0000313" key="2">
    <source>
        <dbReference type="EMBL" id="OAE27740.1"/>
    </source>
</evidence>